<organism evidence="5 6">
    <name type="scientific">Cohnella lubricantis</name>
    <dbReference type="NCBI Taxonomy" id="2163172"/>
    <lineage>
        <taxon>Bacteria</taxon>
        <taxon>Bacillati</taxon>
        <taxon>Bacillota</taxon>
        <taxon>Bacilli</taxon>
        <taxon>Bacillales</taxon>
        <taxon>Paenibacillaceae</taxon>
        <taxon>Cohnella</taxon>
    </lineage>
</organism>
<evidence type="ECO:0000256" key="4">
    <source>
        <dbReference type="SAM" id="MobiDB-lite"/>
    </source>
</evidence>
<dbReference type="PROSITE" id="PS51257">
    <property type="entry name" value="PROKAR_LIPOPROTEIN"/>
    <property type="match status" value="1"/>
</dbReference>
<evidence type="ECO:0000256" key="1">
    <source>
        <dbReference type="ARBA" id="ARBA00008520"/>
    </source>
</evidence>
<name>A0A841TG16_9BACL</name>
<accession>A0A841TG16</accession>
<evidence type="ECO:0000313" key="5">
    <source>
        <dbReference type="EMBL" id="MBB6678879.1"/>
    </source>
</evidence>
<dbReference type="AlphaFoldDB" id="A0A841TG16"/>
<dbReference type="SUPFAM" id="SSF53850">
    <property type="entry name" value="Periplasmic binding protein-like II"/>
    <property type="match status" value="1"/>
</dbReference>
<keyword evidence="3" id="KW-0732">Signal</keyword>
<sequence length="436" mass="48945">MRKLVTAIMVCSLSLIGSGCSRPQPEPVTITVNYPSSQQFYKMYGYAFEEAHPNITVQVVPDLMKGTDSPPSTDVVYMNSQPLFEQRIERGELIRLDSLIRQSKFQIDSMTPIVTSMLKSAGNGELYGLAATFQSDALFYNKRLFNEYQVPYPHDQMSWDEVLELAERFPHQNNDGMPLYGMQMNFYKNVSFNYILDMGATEGLSYIDPNTLKITMNTEKWERIWNVAVSAFQSGSIYDKGEDAAEESVGHPPFYMEQAAMTKASFITAYNFEPFSQYQDGRTIEWGVVTVPVDPSNSTLSHSYSIFDIYGISSSASHQQEAWELIQFIAGDSKNNHYLTQANVGRGLPVNLDDMKPIPGHDLSPLYRLLPADEPVNPYLLMDASILDSFADAAQQILDEAIAGEITIEEALERVEREGQSAVDEARNKLTVGGRK</sequence>
<dbReference type="InterPro" id="IPR050490">
    <property type="entry name" value="Bact_solute-bd_prot1"/>
</dbReference>
<comment type="similarity">
    <text evidence="1">Belongs to the bacterial solute-binding protein 1 family.</text>
</comment>
<dbReference type="Gene3D" id="3.40.190.10">
    <property type="entry name" value="Periplasmic binding protein-like II"/>
    <property type="match status" value="1"/>
</dbReference>
<dbReference type="PANTHER" id="PTHR43649:SF12">
    <property type="entry name" value="DIACETYLCHITOBIOSE BINDING PROTEIN DASA"/>
    <property type="match status" value="1"/>
</dbReference>
<protein>
    <submittedName>
        <fullName evidence="5">Carbohydrate ABC transporter substrate-binding protein</fullName>
    </submittedName>
</protein>
<feature type="compositionally biased region" description="Basic and acidic residues" evidence="4">
    <location>
        <begin position="417"/>
        <end position="428"/>
    </location>
</feature>
<dbReference type="Pfam" id="PF01547">
    <property type="entry name" value="SBP_bac_1"/>
    <property type="match status" value="1"/>
</dbReference>
<comment type="caution">
    <text evidence="5">The sequence shown here is derived from an EMBL/GenBank/DDBJ whole genome shotgun (WGS) entry which is preliminary data.</text>
</comment>
<reference evidence="5 6" key="1">
    <citation type="submission" date="2020-08" db="EMBL/GenBank/DDBJ databases">
        <title>Cohnella phylogeny.</title>
        <authorList>
            <person name="Dunlap C."/>
        </authorList>
    </citation>
    <scope>NUCLEOTIDE SEQUENCE [LARGE SCALE GENOMIC DNA]</scope>
    <source>
        <strain evidence="5 6">DSM 103658</strain>
    </source>
</reference>
<dbReference type="Proteomes" id="UP000574133">
    <property type="component" value="Unassembled WGS sequence"/>
</dbReference>
<gene>
    <name evidence="5" type="ORF">H4Q31_16435</name>
</gene>
<proteinExistence type="inferred from homology"/>
<keyword evidence="6" id="KW-1185">Reference proteome</keyword>
<dbReference type="PROSITE" id="PS01037">
    <property type="entry name" value="SBP_BACTERIAL_1"/>
    <property type="match status" value="1"/>
</dbReference>
<evidence type="ECO:0000313" key="6">
    <source>
        <dbReference type="Proteomes" id="UP000574133"/>
    </source>
</evidence>
<dbReference type="PANTHER" id="PTHR43649">
    <property type="entry name" value="ARABINOSE-BINDING PROTEIN-RELATED"/>
    <property type="match status" value="1"/>
</dbReference>
<dbReference type="InterPro" id="IPR006059">
    <property type="entry name" value="SBP"/>
</dbReference>
<dbReference type="EMBL" id="JACJVN010000063">
    <property type="protein sequence ID" value="MBB6678879.1"/>
    <property type="molecule type" value="Genomic_DNA"/>
</dbReference>
<evidence type="ECO:0000256" key="3">
    <source>
        <dbReference type="ARBA" id="ARBA00022729"/>
    </source>
</evidence>
<keyword evidence="2" id="KW-0813">Transport</keyword>
<feature type="region of interest" description="Disordered" evidence="4">
    <location>
        <begin position="417"/>
        <end position="436"/>
    </location>
</feature>
<dbReference type="GO" id="GO:0055085">
    <property type="term" value="P:transmembrane transport"/>
    <property type="evidence" value="ECO:0007669"/>
    <property type="project" value="InterPro"/>
</dbReference>
<dbReference type="InterPro" id="IPR006061">
    <property type="entry name" value="SBP_1_CS"/>
</dbReference>
<dbReference type="RefSeq" id="WP_185180146.1">
    <property type="nucleotide sequence ID" value="NZ_CBCSEP010000001.1"/>
</dbReference>
<evidence type="ECO:0000256" key="2">
    <source>
        <dbReference type="ARBA" id="ARBA00022448"/>
    </source>
</evidence>